<dbReference type="InterPro" id="IPR028098">
    <property type="entry name" value="Glyco_trans_4-like_N"/>
</dbReference>
<feature type="domain" description="Glycosyltransferase subfamily 4-like N-terminal" evidence="2">
    <location>
        <begin position="14"/>
        <end position="207"/>
    </location>
</feature>
<dbReference type="InterPro" id="IPR001296">
    <property type="entry name" value="Glyco_trans_1"/>
</dbReference>
<comment type="caution">
    <text evidence="3">The sequence shown here is derived from an EMBL/GenBank/DDBJ whole genome shotgun (WGS) entry which is preliminary data.</text>
</comment>
<gene>
    <name evidence="3" type="ORF">J2S11_004048</name>
</gene>
<proteinExistence type="predicted"/>
<reference evidence="3 4" key="1">
    <citation type="submission" date="2023-07" db="EMBL/GenBank/DDBJ databases">
        <title>Genomic Encyclopedia of Type Strains, Phase IV (KMG-IV): sequencing the most valuable type-strain genomes for metagenomic binning, comparative biology and taxonomic classification.</title>
        <authorList>
            <person name="Goeker M."/>
        </authorList>
    </citation>
    <scope>NUCLEOTIDE SEQUENCE [LARGE SCALE GENOMIC DNA]</scope>
    <source>
        <strain evidence="3 4">DSM 12751</strain>
    </source>
</reference>
<dbReference type="SUPFAM" id="SSF53756">
    <property type="entry name" value="UDP-Glycosyltransferase/glycogen phosphorylase"/>
    <property type="match status" value="1"/>
</dbReference>
<dbReference type="Pfam" id="PF00534">
    <property type="entry name" value="Glycos_transf_1"/>
    <property type="match status" value="1"/>
</dbReference>
<evidence type="ECO:0000259" key="2">
    <source>
        <dbReference type="Pfam" id="PF13439"/>
    </source>
</evidence>
<protein>
    <submittedName>
        <fullName evidence="3">Glycosyltransferase involved in cell wall biosynthesis</fullName>
    </submittedName>
</protein>
<dbReference type="RefSeq" id="WP_307397575.1">
    <property type="nucleotide sequence ID" value="NZ_BAAADK010000047.1"/>
</dbReference>
<sequence length="475" mass="54740">MKILLVTYWFLPHVGGVNTYINVLRDELIRNGHEVDVLAHYTKKNDKIYMLTNGQFVDKSKIKKAVYEIVFQYYEQNQPYVESWIRWREIERYSFELALSLFNLEQYDIIHAQDIISSRALARVKPDHVPLVSTIHGFLASEHRIAGNIKSTKSIAWKYVHSEELYGATAAQRTIVPTYWLTRLFTDKKVNVPPSQLSTIPYGIDIKKFMQQYRSPISNHFPSISKRKTILLCVARMVHVKGHHILLEALALLKKKRSDFVCLLVGDGHLMHSLRSLSRRLNLERHIYFLGDRDDVPQLIRRSDILVLPSIQDNHPFTVMEGQIAGKLVIASNAGGIPEMIYSGKTGLLFPNRNSRKLAKRIDYALTYPKRRKKIARQGKQWGLKQWAPSTLAQKTLDIYERAVKHTALELIDSNDHELDFNEEVSSRIKLPISDIHTPVPPTHEITVPKNNSWFSDSEIPDPAFIAALKKAHRN</sequence>
<evidence type="ECO:0000259" key="1">
    <source>
        <dbReference type="Pfam" id="PF00534"/>
    </source>
</evidence>
<dbReference type="Proteomes" id="UP001235840">
    <property type="component" value="Unassembled WGS sequence"/>
</dbReference>
<organism evidence="3 4">
    <name type="scientific">Caldalkalibacillus horti</name>
    <dbReference type="NCBI Taxonomy" id="77523"/>
    <lineage>
        <taxon>Bacteria</taxon>
        <taxon>Bacillati</taxon>
        <taxon>Bacillota</taxon>
        <taxon>Bacilli</taxon>
        <taxon>Bacillales</taxon>
        <taxon>Bacillaceae</taxon>
        <taxon>Caldalkalibacillus</taxon>
    </lineage>
</organism>
<accession>A0ABT9W4C2</accession>
<dbReference type="CDD" id="cd03801">
    <property type="entry name" value="GT4_PimA-like"/>
    <property type="match status" value="1"/>
</dbReference>
<dbReference type="EMBL" id="JAUSTY010000024">
    <property type="protein sequence ID" value="MDQ0168096.1"/>
    <property type="molecule type" value="Genomic_DNA"/>
</dbReference>
<evidence type="ECO:0000313" key="3">
    <source>
        <dbReference type="EMBL" id="MDQ0168096.1"/>
    </source>
</evidence>
<name>A0ABT9W4C2_9BACI</name>
<dbReference type="PANTHER" id="PTHR12526">
    <property type="entry name" value="GLYCOSYLTRANSFERASE"/>
    <property type="match status" value="1"/>
</dbReference>
<dbReference type="Pfam" id="PF13439">
    <property type="entry name" value="Glyco_transf_4"/>
    <property type="match status" value="1"/>
</dbReference>
<feature type="domain" description="Glycosyl transferase family 1" evidence="1">
    <location>
        <begin position="224"/>
        <end position="382"/>
    </location>
</feature>
<keyword evidence="4" id="KW-1185">Reference proteome</keyword>
<evidence type="ECO:0000313" key="4">
    <source>
        <dbReference type="Proteomes" id="UP001235840"/>
    </source>
</evidence>
<dbReference type="Gene3D" id="3.40.50.2000">
    <property type="entry name" value="Glycogen Phosphorylase B"/>
    <property type="match status" value="2"/>
</dbReference>
<dbReference type="PANTHER" id="PTHR12526:SF625">
    <property type="entry name" value="PHOSPHATIDYLINOSITOL GLYCAN-CLASS A"/>
    <property type="match status" value="1"/>
</dbReference>